<keyword evidence="9 19" id="KW-0285">Flavoprotein</keyword>
<evidence type="ECO:0000313" key="22">
    <source>
        <dbReference type="Proteomes" id="UP000190868"/>
    </source>
</evidence>
<dbReference type="GO" id="GO:0008360">
    <property type="term" value="P:regulation of cell shape"/>
    <property type="evidence" value="ECO:0007669"/>
    <property type="project" value="UniProtKB-KW"/>
</dbReference>
<dbReference type="SUPFAM" id="SSF56176">
    <property type="entry name" value="FAD-binding/transporter-associated domain-like"/>
    <property type="match status" value="1"/>
</dbReference>
<evidence type="ECO:0000256" key="16">
    <source>
        <dbReference type="ARBA" id="ARBA00023316"/>
    </source>
</evidence>
<dbReference type="PANTHER" id="PTHR21071">
    <property type="entry name" value="UDP-N-ACETYLENOLPYRUVOYLGLUCOSAMINE REDUCTASE"/>
    <property type="match status" value="1"/>
</dbReference>
<dbReference type="Pfam" id="PF02873">
    <property type="entry name" value="MurB_C"/>
    <property type="match status" value="1"/>
</dbReference>
<name>A0A1S6U5M2_9BACT</name>
<evidence type="ECO:0000256" key="9">
    <source>
        <dbReference type="ARBA" id="ARBA00022630"/>
    </source>
</evidence>
<comment type="function">
    <text evidence="2 19">Cell wall formation.</text>
</comment>
<evidence type="ECO:0000256" key="13">
    <source>
        <dbReference type="ARBA" id="ARBA00022984"/>
    </source>
</evidence>
<dbReference type="SUPFAM" id="SSF56194">
    <property type="entry name" value="Uridine diphospho-N-Acetylenolpyruvylglucosamine reductase, MurB, C-terminal domain"/>
    <property type="match status" value="1"/>
</dbReference>
<keyword evidence="8 19" id="KW-0132">Cell division</keyword>
<evidence type="ECO:0000256" key="7">
    <source>
        <dbReference type="ARBA" id="ARBA00022490"/>
    </source>
</evidence>
<feature type="active site" description="Proton donor" evidence="19">
    <location>
        <position position="183"/>
    </location>
</feature>
<evidence type="ECO:0000256" key="1">
    <source>
        <dbReference type="ARBA" id="ARBA00001974"/>
    </source>
</evidence>
<evidence type="ECO:0000313" key="21">
    <source>
        <dbReference type="EMBL" id="AQW87031.1"/>
    </source>
</evidence>
<evidence type="ECO:0000256" key="8">
    <source>
        <dbReference type="ARBA" id="ARBA00022618"/>
    </source>
</evidence>
<evidence type="ECO:0000256" key="15">
    <source>
        <dbReference type="ARBA" id="ARBA00023306"/>
    </source>
</evidence>
<evidence type="ECO:0000256" key="4">
    <source>
        <dbReference type="ARBA" id="ARBA00004752"/>
    </source>
</evidence>
<organism evidence="21 22">
    <name type="scientific">Campylobacter pinnipediorum subsp. caledonicus</name>
    <dbReference type="NCBI Taxonomy" id="1874362"/>
    <lineage>
        <taxon>Bacteria</taxon>
        <taxon>Pseudomonadati</taxon>
        <taxon>Campylobacterota</taxon>
        <taxon>Epsilonproteobacteria</taxon>
        <taxon>Campylobacterales</taxon>
        <taxon>Campylobacteraceae</taxon>
        <taxon>Campylobacter</taxon>
    </lineage>
</organism>
<keyword evidence="10 19" id="KW-0274">FAD</keyword>
<dbReference type="Gene3D" id="3.30.465.10">
    <property type="match status" value="1"/>
</dbReference>
<dbReference type="InterPro" id="IPR036318">
    <property type="entry name" value="FAD-bd_PCMH-like_sf"/>
</dbReference>
<dbReference type="InterPro" id="IPR036635">
    <property type="entry name" value="MurB_C_sf"/>
</dbReference>
<comment type="cofactor">
    <cofactor evidence="1 19">
        <name>FAD</name>
        <dbReference type="ChEBI" id="CHEBI:57692"/>
    </cofactor>
</comment>
<keyword evidence="22" id="KW-1185">Reference proteome</keyword>
<evidence type="ECO:0000256" key="10">
    <source>
        <dbReference type="ARBA" id="ARBA00022827"/>
    </source>
</evidence>
<evidence type="ECO:0000256" key="3">
    <source>
        <dbReference type="ARBA" id="ARBA00004496"/>
    </source>
</evidence>
<dbReference type="GO" id="GO:0008762">
    <property type="term" value="F:UDP-N-acetylmuramate dehydrogenase activity"/>
    <property type="evidence" value="ECO:0007669"/>
    <property type="project" value="UniProtKB-UniRule"/>
</dbReference>
<dbReference type="GO" id="GO:0050660">
    <property type="term" value="F:flavin adenine dinucleotide binding"/>
    <property type="evidence" value="ECO:0007669"/>
    <property type="project" value="InterPro"/>
</dbReference>
<gene>
    <name evidence="19 21" type="primary">murB</name>
    <name evidence="21" type="ORF">CPIN18021_0171</name>
</gene>
<keyword evidence="14 19" id="KW-0560">Oxidoreductase</keyword>
<dbReference type="AlphaFoldDB" id="A0A1S6U5M2"/>
<comment type="similarity">
    <text evidence="19">Belongs to the MurB family.</text>
</comment>
<comment type="catalytic activity">
    <reaction evidence="18 19">
        <text>UDP-N-acetyl-alpha-D-muramate + NADP(+) = UDP-N-acetyl-3-O-(1-carboxyvinyl)-alpha-D-glucosamine + NADPH + H(+)</text>
        <dbReference type="Rhea" id="RHEA:12248"/>
        <dbReference type="ChEBI" id="CHEBI:15378"/>
        <dbReference type="ChEBI" id="CHEBI:57783"/>
        <dbReference type="ChEBI" id="CHEBI:58349"/>
        <dbReference type="ChEBI" id="CHEBI:68483"/>
        <dbReference type="ChEBI" id="CHEBI:70757"/>
        <dbReference type="EC" id="1.3.1.98"/>
    </reaction>
</comment>
<evidence type="ECO:0000256" key="18">
    <source>
        <dbReference type="ARBA" id="ARBA00048914"/>
    </source>
</evidence>
<dbReference type="InterPro" id="IPR011601">
    <property type="entry name" value="MurB_C"/>
</dbReference>
<dbReference type="RefSeq" id="WP_078424186.1">
    <property type="nucleotide sequence ID" value="NZ_CP017258.1"/>
</dbReference>
<evidence type="ECO:0000256" key="14">
    <source>
        <dbReference type="ARBA" id="ARBA00023002"/>
    </source>
</evidence>
<evidence type="ECO:0000256" key="2">
    <source>
        <dbReference type="ARBA" id="ARBA00003921"/>
    </source>
</evidence>
<dbReference type="UniPathway" id="UPA00219"/>
<dbReference type="HAMAP" id="MF_00037">
    <property type="entry name" value="MurB"/>
    <property type="match status" value="1"/>
</dbReference>
<dbReference type="GO" id="GO:0009252">
    <property type="term" value="P:peptidoglycan biosynthetic process"/>
    <property type="evidence" value="ECO:0007669"/>
    <property type="project" value="UniProtKB-UniRule"/>
</dbReference>
<evidence type="ECO:0000256" key="17">
    <source>
        <dbReference type="ARBA" id="ARBA00031026"/>
    </source>
</evidence>
<feature type="active site" evidence="19">
    <location>
        <position position="253"/>
    </location>
</feature>
<keyword evidence="7 19" id="KW-0963">Cytoplasm</keyword>
<dbReference type="EMBL" id="CP017258">
    <property type="protein sequence ID" value="AQW87031.1"/>
    <property type="molecule type" value="Genomic_DNA"/>
</dbReference>
<dbReference type="GO" id="GO:0051301">
    <property type="term" value="P:cell division"/>
    <property type="evidence" value="ECO:0007669"/>
    <property type="project" value="UniProtKB-KW"/>
</dbReference>
<evidence type="ECO:0000256" key="5">
    <source>
        <dbReference type="ARBA" id="ARBA00012518"/>
    </source>
</evidence>
<dbReference type="PANTHER" id="PTHR21071:SF4">
    <property type="entry name" value="UDP-N-ACETYLENOLPYRUVOYLGLUCOSAMINE REDUCTASE"/>
    <property type="match status" value="1"/>
</dbReference>
<dbReference type="EC" id="1.3.1.98" evidence="5 19"/>
<dbReference type="NCBIfam" id="TIGR00179">
    <property type="entry name" value="murB"/>
    <property type="match status" value="1"/>
</dbReference>
<proteinExistence type="inferred from homology"/>
<dbReference type="Proteomes" id="UP000190868">
    <property type="component" value="Chromosome"/>
</dbReference>
<dbReference type="InterPro" id="IPR003170">
    <property type="entry name" value="MurB"/>
</dbReference>
<dbReference type="GO" id="GO:0005829">
    <property type="term" value="C:cytosol"/>
    <property type="evidence" value="ECO:0007669"/>
    <property type="project" value="TreeGrafter"/>
</dbReference>
<keyword evidence="11 19" id="KW-0521">NADP</keyword>
<dbReference type="NCBIfam" id="NF010479">
    <property type="entry name" value="PRK13904.1"/>
    <property type="match status" value="1"/>
</dbReference>
<sequence>MKKLVNFSKFSSIKVGGNFEVDIINSVKDNTCGKVIIGGANNILISKNPPKLAMLGKSFDYIKLDECILEVGAATKSSKIYNFAKINNIGNFEFLKNIPGTLGGLIKMNAGLCGISISDNLTHVLLKRGWVERNEITFSYRKSGIDEVIFGAKFKVAGEFDQKKADDFELKRSNQPKGPSFGSCFINPKDNFAGKLIEDVGLKGYKIGGAMFSDKHANFLINFDNASFDDVINLIELAKKRVFERFGIELKNEVVII</sequence>
<comment type="subcellular location">
    <subcellularLocation>
        <location evidence="3 19">Cytoplasm</location>
    </subcellularLocation>
</comment>
<protein>
    <recommendedName>
        <fullName evidence="6 19">UDP-N-acetylenolpyruvoylglucosamine reductase</fullName>
        <ecNumber evidence="5 19">1.3.1.98</ecNumber>
    </recommendedName>
    <alternativeName>
        <fullName evidence="17 19">UDP-N-acetylmuramate dehydrogenase</fullName>
    </alternativeName>
</protein>
<evidence type="ECO:0000256" key="6">
    <source>
        <dbReference type="ARBA" id="ARBA00015188"/>
    </source>
</evidence>
<evidence type="ECO:0000259" key="20">
    <source>
        <dbReference type="Pfam" id="PF02873"/>
    </source>
</evidence>
<keyword evidence="12 19" id="KW-0133">Cell shape</keyword>
<dbReference type="InterPro" id="IPR016169">
    <property type="entry name" value="FAD-bd_PCMH_sub2"/>
</dbReference>
<feature type="domain" description="UDP-N-acetylenolpyruvoylglucosamine reductase C-terminal" evidence="20">
    <location>
        <begin position="170"/>
        <end position="257"/>
    </location>
</feature>
<keyword evidence="16 19" id="KW-0961">Cell wall biogenesis/degradation</keyword>
<keyword evidence="15 19" id="KW-0131">Cell cycle</keyword>
<dbReference type="GO" id="GO:0071555">
    <property type="term" value="P:cell wall organization"/>
    <property type="evidence" value="ECO:0007669"/>
    <property type="project" value="UniProtKB-KW"/>
</dbReference>
<feature type="active site" evidence="19">
    <location>
        <position position="141"/>
    </location>
</feature>
<evidence type="ECO:0000256" key="11">
    <source>
        <dbReference type="ARBA" id="ARBA00022857"/>
    </source>
</evidence>
<dbReference type="Gene3D" id="3.90.78.10">
    <property type="entry name" value="UDP-N-acetylenolpyruvoylglucosamine reductase, C-terminal domain"/>
    <property type="match status" value="1"/>
</dbReference>
<accession>A0A1S6U5M2</accession>
<comment type="pathway">
    <text evidence="4 19">Cell wall biogenesis; peptidoglycan biosynthesis.</text>
</comment>
<evidence type="ECO:0000256" key="12">
    <source>
        <dbReference type="ARBA" id="ARBA00022960"/>
    </source>
</evidence>
<evidence type="ECO:0000256" key="19">
    <source>
        <dbReference type="HAMAP-Rule" id="MF_00037"/>
    </source>
</evidence>
<reference evidence="22" key="1">
    <citation type="submission" date="2016-09" db="EMBL/GenBank/DDBJ databases">
        <title>Comparative genomics of the Campylobacter concisus group.</title>
        <authorList>
            <person name="Miller W.G."/>
            <person name="Yee E."/>
            <person name="Chapman M.H."/>
            <person name="Huynh S."/>
            <person name="Bono J.L."/>
            <person name="On S.L.W."/>
            <person name="StLeger J."/>
            <person name="Foster G."/>
            <person name="Parker C.T."/>
        </authorList>
    </citation>
    <scope>NUCLEOTIDE SEQUENCE [LARGE SCALE GENOMIC DNA]</scope>
    <source>
        <strain evidence="22">RM18021</strain>
    </source>
</reference>
<keyword evidence="13 19" id="KW-0573">Peptidoglycan synthesis</keyword>